<dbReference type="Proteomes" id="UP000034196">
    <property type="component" value="Unassembled WGS sequence"/>
</dbReference>
<dbReference type="AlphaFoldDB" id="A0A1J4P261"/>
<dbReference type="InterPro" id="IPR052741">
    <property type="entry name" value="Mitochondrial_HTD2"/>
</dbReference>
<protein>
    <recommendedName>
        <fullName evidence="1">FAS1-like dehydratase domain-containing protein</fullName>
    </recommendedName>
</protein>
<evidence type="ECO:0000313" key="3">
    <source>
        <dbReference type="Proteomes" id="UP000034196"/>
    </source>
</evidence>
<comment type="caution">
    <text evidence="2">The sequence shown here is derived from an EMBL/GenBank/DDBJ whole genome shotgun (WGS) entry which is preliminary data.</text>
</comment>
<dbReference type="PANTHER" id="PTHR28152:SF1">
    <property type="entry name" value="HYDROXYACYL-THIOESTER DEHYDRATASE TYPE 2, MITOCHONDRIAL"/>
    <property type="match status" value="1"/>
</dbReference>
<keyword evidence="3" id="KW-1185">Reference proteome</keyword>
<dbReference type="GO" id="GO:0019171">
    <property type="term" value="F:(3R)-hydroxyacyl-[acyl-carrier-protein] dehydratase activity"/>
    <property type="evidence" value="ECO:0007669"/>
    <property type="project" value="TreeGrafter"/>
</dbReference>
<gene>
    <name evidence="2" type="ORF">WN71_008670</name>
</gene>
<sequence>MEAAWRPAPVETTEFLTAAPAQALSGLFDQPPAATAVGDPLPPLWHWLYLLDRPAQAELGEDGHPHDGLFLPPLPQRRRMFGGGRYAFHAPLCVGDLVTRSSEVLSVRVREGGAGPLLLVTVRHTLLVEGEVRTVEEQDIVYKQPGDVRATAPKTGRQADRRSAPEWSFGLRPNPSLLFRFSALTYNAHRIHYDRDYARDVEGYPDLVVHGPLLALALLELPRRHVPERAVTAFSFRSTAPLFAPGEFQVRGTRDGDAVALDAGLTGAVPGITGTATLA</sequence>
<evidence type="ECO:0000259" key="1">
    <source>
        <dbReference type="Pfam" id="PF13452"/>
    </source>
</evidence>
<dbReference type="Pfam" id="PF13452">
    <property type="entry name" value="FAS1_DH_region"/>
    <property type="match status" value="1"/>
</dbReference>
<accession>A0A1J4P261</accession>
<evidence type="ECO:0000313" key="2">
    <source>
        <dbReference type="EMBL" id="OIJ68290.1"/>
    </source>
</evidence>
<proteinExistence type="predicted"/>
<organism evidence="2 3">
    <name type="scientific">Streptomyces mangrovisoli</name>
    <dbReference type="NCBI Taxonomy" id="1428628"/>
    <lineage>
        <taxon>Bacteria</taxon>
        <taxon>Bacillati</taxon>
        <taxon>Actinomycetota</taxon>
        <taxon>Actinomycetes</taxon>
        <taxon>Kitasatosporales</taxon>
        <taxon>Streptomycetaceae</taxon>
        <taxon>Streptomyces</taxon>
    </lineage>
</organism>
<dbReference type="InterPro" id="IPR029069">
    <property type="entry name" value="HotDog_dom_sf"/>
</dbReference>
<dbReference type="InterPro" id="IPR039569">
    <property type="entry name" value="FAS1-like_DH_region"/>
</dbReference>
<reference evidence="2" key="1">
    <citation type="submission" date="2016-10" db="EMBL/GenBank/DDBJ databases">
        <title>Genome sequence of Streptomyces mangrovisoli MUSC 149.</title>
        <authorList>
            <person name="Lee L.-H."/>
            <person name="Ser H.-L."/>
        </authorList>
    </citation>
    <scope>NUCLEOTIDE SEQUENCE [LARGE SCALE GENOMIC DNA]</scope>
    <source>
        <strain evidence="2">MUSC 149</strain>
    </source>
</reference>
<dbReference type="PANTHER" id="PTHR28152">
    <property type="entry name" value="HYDROXYACYL-THIOESTER DEHYDRATASE TYPE 2, MITOCHONDRIAL"/>
    <property type="match status" value="1"/>
</dbReference>
<dbReference type="EMBL" id="LAVA02000017">
    <property type="protein sequence ID" value="OIJ68290.1"/>
    <property type="molecule type" value="Genomic_DNA"/>
</dbReference>
<name>A0A1J4P261_9ACTN</name>
<dbReference type="SUPFAM" id="SSF54637">
    <property type="entry name" value="Thioesterase/thiol ester dehydrase-isomerase"/>
    <property type="match status" value="2"/>
</dbReference>
<dbReference type="Gene3D" id="3.10.129.10">
    <property type="entry name" value="Hotdog Thioesterase"/>
    <property type="match status" value="1"/>
</dbReference>
<feature type="domain" description="FAS1-like dehydratase" evidence="1">
    <location>
        <begin position="71"/>
        <end position="131"/>
    </location>
</feature>
<dbReference type="STRING" id="1428628.WN71_008670"/>